<reference evidence="5" key="1">
    <citation type="submission" date="2015-09" db="EMBL/GenBank/DDBJ databases">
        <authorList>
            <person name="Graham D.E."/>
            <person name="Mahan K.M."/>
            <person name="Klingeman D.M."/>
            <person name="Fida T."/>
            <person name="Giannone R.J."/>
            <person name="Hettich R.L."/>
            <person name="Parry R.J."/>
            <person name="Spain J.C."/>
        </authorList>
    </citation>
    <scope>NUCLEOTIDE SEQUENCE [LARGE SCALE GENOMIC DNA]</scope>
    <source>
        <strain evidence="5">JCM 4701</strain>
    </source>
</reference>
<dbReference type="Gene3D" id="1.10.3330.10">
    <property type="entry name" value="Oxo-4-hydroxy-4-carboxy-5-ureidoimidazoline decarboxylase"/>
    <property type="match status" value="1"/>
</dbReference>
<keyword evidence="5" id="KW-1185">Reference proteome</keyword>
<evidence type="ECO:0000259" key="3">
    <source>
        <dbReference type="Pfam" id="PF09349"/>
    </source>
</evidence>
<protein>
    <submittedName>
        <fullName evidence="4">OHCU decarboxylase</fullName>
    </submittedName>
</protein>
<dbReference type="InterPro" id="IPR018020">
    <property type="entry name" value="OHCU_decarboxylase"/>
</dbReference>
<gene>
    <name evidence="4" type="ORF">AOB60_36025</name>
</gene>
<feature type="domain" description="Oxo-4-hydroxy-4-carboxy-5-ureidoimidazoline decarboxylase" evidence="3">
    <location>
        <begin position="50"/>
        <end position="107"/>
    </location>
</feature>
<evidence type="ECO:0000256" key="2">
    <source>
        <dbReference type="SAM" id="MobiDB-lite"/>
    </source>
</evidence>
<accession>A0A2N8PE52</accession>
<feature type="domain" description="Oxo-4-hydroxy-4-carboxy-5-ureidoimidazoline decarboxylase" evidence="3">
    <location>
        <begin position="124"/>
        <end position="192"/>
    </location>
</feature>
<evidence type="ECO:0000313" key="5">
    <source>
        <dbReference type="Proteomes" id="UP000236047"/>
    </source>
</evidence>
<evidence type="ECO:0000256" key="1">
    <source>
        <dbReference type="ARBA" id="ARBA00022631"/>
    </source>
</evidence>
<dbReference type="Pfam" id="PF09349">
    <property type="entry name" value="OHCU_decarbox"/>
    <property type="match status" value="2"/>
</dbReference>
<organism evidence="4 5">
    <name type="scientific">Streptomyces noursei</name>
    <name type="common">Streptomyces albulus</name>
    <dbReference type="NCBI Taxonomy" id="1971"/>
    <lineage>
        <taxon>Bacteria</taxon>
        <taxon>Bacillati</taxon>
        <taxon>Actinomycetota</taxon>
        <taxon>Actinomycetes</taxon>
        <taxon>Kitasatosporales</taxon>
        <taxon>Streptomycetaceae</taxon>
        <taxon>Streptomyces</taxon>
    </lineage>
</organism>
<dbReference type="InterPro" id="IPR036778">
    <property type="entry name" value="OHCU_decarboxylase_sf"/>
</dbReference>
<dbReference type="GO" id="GO:0006144">
    <property type="term" value="P:purine nucleobase metabolic process"/>
    <property type="evidence" value="ECO:0007669"/>
    <property type="project" value="UniProtKB-KW"/>
</dbReference>
<comment type="caution">
    <text evidence="4">The sequence shown here is derived from an EMBL/GenBank/DDBJ whole genome shotgun (WGS) entry which is preliminary data.</text>
</comment>
<dbReference type="SUPFAM" id="SSF158694">
    <property type="entry name" value="UraD-Like"/>
    <property type="match status" value="1"/>
</dbReference>
<dbReference type="Proteomes" id="UP000236047">
    <property type="component" value="Unassembled WGS sequence"/>
</dbReference>
<proteinExistence type="predicted"/>
<dbReference type="NCBIfam" id="NF010372">
    <property type="entry name" value="PRK13798.1"/>
    <property type="match status" value="1"/>
</dbReference>
<evidence type="ECO:0000313" key="4">
    <source>
        <dbReference type="EMBL" id="PNE39294.1"/>
    </source>
</evidence>
<keyword evidence="1" id="KW-0659">Purine metabolism</keyword>
<dbReference type="AlphaFoldDB" id="A0A2N8PE52"/>
<dbReference type="EMBL" id="LJSN01000003">
    <property type="protein sequence ID" value="PNE39294.1"/>
    <property type="molecule type" value="Genomic_DNA"/>
</dbReference>
<sequence>MHPPEEPTLSGDTPAVRPTARPQPPAPRCGIPWQNRLAPAPAAGLDRFHALPHPQAVVTLLTCCGCLRWAERLADHRPYPDPESLLAAGDEASYDLTSAEQVEALAQEAPAPLPPARPGPGTLAAHTALRAAHAAYELRFRHAFVICLDGYRPDELMDQTLHAIRTRLAHEPDEERSVAAEELRRLAHARLARLAAGCP</sequence>
<name>A0A2N8PE52_STRNR</name>
<feature type="region of interest" description="Disordered" evidence="2">
    <location>
        <begin position="1"/>
        <end position="29"/>
    </location>
</feature>